<accession>A0AB73NSC3</accession>
<evidence type="ECO:0000256" key="2">
    <source>
        <dbReference type="SAM" id="SignalP"/>
    </source>
</evidence>
<evidence type="ECO:0000256" key="1">
    <source>
        <dbReference type="SAM" id="MobiDB-lite"/>
    </source>
</evidence>
<dbReference type="RefSeq" id="WP_087795636.1">
    <property type="nucleotide sequence ID" value="NZ_CAWNET010000011.1"/>
</dbReference>
<sequence>MKLLIISGLLLFSNYIYAGRTITPMDNDRASVLVLVLVVKNKPIIKNANKCIDNRFKIQYKSCNYNVNDYRTDKNKKMGCASDTNRKNSRDNGDICN</sequence>
<dbReference type="EMBL" id="NHOG01000019">
    <property type="protein sequence ID" value="OVZ78839.1"/>
    <property type="molecule type" value="Genomic_DNA"/>
</dbReference>
<protein>
    <submittedName>
        <fullName evidence="3">Uncharacterized protein</fullName>
    </submittedName>
</protein>
<gene>
    <name evidence="3" type="ORF">CBW52_17135</name>
</gene>
<name>A0AB73NSC3_YERKR</name>
<feature type="signal peptide" evidence="2">
    <location>
        <begin position="1"/>
        <end position="18"/>
    </location>
</feature>
<comment type="caution">
    <text evidence="3">The sequence shown here is derived from an EMBL/GenBank/DDBJ whole genome shotgun (WGS) entry which is preliminary data.</text>
</comment>
<reference evidence="3 4" key="1">
    <citation type="submission" date="2017-05" db="EMBL/GenBank/DDBJ databases">
        <title>Whole genome sequencing of Yersinia kristensenii.</title>
        <authorList>
            <person name="Campioni F."/>
        </authorList>
    </citation>
    <scope>NUCLEOTIDE SEQUENCE [LARGE SCALE GENOMIC DNA]</scope>
    <source>
        <strain evidence="3 4">CFSAN060538</strain>
    </source>
</reference>
<keyword evidence="2" id="KW-0732">Signal</keyword>
<feature type="chain" id="PRO_5044490565" evidence="2">
    <location>
        <begin position="19"/>
        <end position="97"/>
    </location>
</feature>
<proteinExistence type="predicted"/>
<dbReference type="Proteomes" id="UP000195840">
    <property type="component" value="Unassembled WGS sequence"/>
</dbReference>
<organism evidence="3 4">
    <name type="scientific">Yersinia kristensenii</name>
    <dbReference type="NCBI Taxonomy" id="28152"/>
    <lineage>
        <taxon>Bacteria</taxon>
        <taxon>Pseudomonadati</taxon>
        <taxon>Pseudomonadota</taxon>
        <taxon>Gammaproteobacteria</taxon>
        <taxon>Enterobacterales</taxon>
        <taxon>Yersiniaceae</taxon>
        <taxon>Yersinia</taxon>
    </lineage>
</organism>
<evidence type="ECO:0000313" key="4">
    <source>
        <dbReference type="Proteomes" id="UP000195840"/>
    </source>
</evidence>
<dbReference type="AlphaFoldDB" id="A0AB73NSC3"/>
<keyword evidence="4" id="KW-1185">Reference proteome</keyword>
<evidence type="ECO:0000313" key="3">
    <source>
        <dbReference type="EMBL" id="OVZ78839.1"/>
    </source>
</evidence>
<feature type="region of interest" description="Disordered" evidence="1">
    <location>
        <begin position="75"/>
        <end position="97"/>
    </location>
</feature>
<feature type="compositionally biased region" description="Basic and acidic residues" evidence="1">
    <location>
        <begin position="84"/>
        <end position="97"/>
    </location>
</feature>